<keyword evidence="2" id="KW-1185">Reference proteome</keyword>
<evidence type="ECO:0008006" key="3">
    <source>
        <dbReference type="Google" id="ProtNLM"/>
    </source>
</evidence>
<evidence type="ECO:0000313" key="1">
    <source>
        <dbReference type="EMBL" id="PNV74291.1"/>
    </source>
</evidence>
<evidence type="ECO:0000313" key="2">
    <source>
        <dbReference type="Proteomes" id="UP000094669"/>
    </source>
</evidence>
<accession>A0ABX4YG99</accession>
<name>A0ABX4YG99_9LEPT</name>
<reference evidence="1" key="1">
    <citation type="submission" date="2018-01" db="EMBL/GenBank/DDBJ databases">
        <title>Genomic characterization of Leptospira inadai serogroup Lyme isolated from captured rat in Brazil and comparative analysis with human reference strain.</title>
        <authorList>
            <person name="Moreno L.Z."/>
            <person name="Loureiro A.P."/>
            <person name="Miraglia F."/>
            <person name="Kremer F.S."/>
            <person name="Eslabao M.R."/>
            <person name="Dellagostin O.A."/>
            <person name="Lilenbaum W."/>
            <person name="Moreno A.M."/>
        </authorList>
    </citation>
    <scope>NUCLEOTIDE SEQUENCE [LARGE SCALE GENOMIC DNA]</scope>
    <source>
        <strain evidence="1">M34/99</strain>
    </source>
</reference>
<organism evidence="1 2">
    <name type="scientific">Leptospira inadai serovar Lyme</name>
    <dbReference type="NCBI Taxonomy" id="293084"/>
    <lineage>
        <taxon>Bacteria</taxon>
        <taxon>Pseudomonadati</taxon>
        <taxon>Spirochaetota</taxon>
        <taxon>Spirochaetia</taxon>
        <taxon>Leptospirales</taxon>
        <taxon>Leptospiraceae</taxon>
        <taxon>Leptospira</taxon>
    </lineage>
</organism>
<dbReference type="EMBL" id="MCRM02000015">
    <property type="protein sequence ID" value="PNV74291.1"/>
    <property type="molecule type" value="Genomic_DNA"/>
</dbReference>
<gene>
    <name evidence="1" type="ORF">BES34_013980</name>
</gene>
<comment type="caution">
    <text evidence="1">The sequence shown here is derived from an EMBL/GenBank/DDBJ whole genome shotgun (WGS) entry which is preliminary data.</text>
</comment>
<dbReference type="RefSeq" id="WP_010420270.1">
    <property type="nucleotide sequence ID" value="NZ_MCRM02000015.1"/>
</dbReference>
<dbReference type="Proteomes" id="UP000094669">
    <property type="component" value="Unassembled WGS sequence"/>
</dbReference>
<proteinExistence type="predicted"/>
<sequence>MKRESPFSEYRFVRELTYAWLYYFLSLQWETLGNPKTGVRFEIEKAGWKDVFGEVRRKFFGQLLKRPNFQGREIKVNFPDLGEKYDLKNLPKTLQFPEGLVRRADLEKEDQAIFDFLAKDWNKVYLAERQKASILGYNAEYLLGHGEDPEELKDYTIQELSEKAKEYKLPGLEEIDKLTEELGLTKEQTYATLYGNSQGAKWLAIYNERGERSGKAYDLITKMYREQIVEMISRNATESEIRSLMVSPDDDEIKNALGLFEEGLNELERERREAEYETLVRTHLNRDMQRFAFTEISINFNGGRLLALLNEGEEVEYVKFTRGKR</sequence>
<protein>
    <recommendedName>
        <fullName evidence="3">PAS domain S-box protein</fullName>
    </recommendedName>
</protein>